<evidence type="ECO:0000313" key="3">
    <source>
        <dbReference type="Proteomes" id="UP000288805"/>
    </source>
</evidence>
<dbReference type="InterPro" id="IPR007493">
    <property type="entry name" value="DUF538"/>
</dbReference>
<organism evidence="2 3">
    <name type="scientific">Vitis vinifera</name>
    <name type="common">Grape</name>
    <dbReference type="NCBI Taxonomy" id="29760"/>
    <lineage>
        <taxon>Eukaryota</taxon>
        <taxon>Viridiplantae</taxon>
        <taxon>Streptophyta</taxon>
        <taxon>Embryophyta</taxon>
        <taxon>Tracheophyta</taxon>
        <taxon>Spermatophyta</taxon>
        <taxon>Magnoliopsida</taxon>
        <taxon>eudicotyledons</taxon>
        <taxon>Gunneridae</taxon>
        <taxon>Pentapetalae</taxon>
        <taxon>rosids</taxon>
        <taxon>Vitales</taxon>
        <taxon>Vitaceae</taxon>
        <taxon>Viteae</taxon>
        <taxon>Vitis</taxon>
    </lineage>
</organism>
<feature type="chain" id="PRO_5019291848" description="DUF538 domain-containing protein" evidence="1">
    <location>
        <begin position="25"/>
        <end position="189"/>
    </location>
</feature>
<evidence type="ECO:0008006" key="4">
    <source>
        <dbReference type="Google" id="ProtNLM"/>
    </source>
</evidence>
<sequence>MSRCSETLAFTLFLSSLLFSLSAANDEVHKLLLDHGLPAGILPDAVSSFNISAGGDFSVELYGPCYIKFDYMVYYDRVISGNLKYGSITSLKGVQVQKFLLWLNVDEIRVDLPPSDYIYFHVGMINKKLDVKQFKKARSCRKPASFQEIWEFCLGFYVIRLGSIMFCLDAEKIKAKKRNVDFVFSFLGF</sequence>
<accession>A0A438CG06</accession>
<proteinExistence type="predicted"/>
<gene>
    <name evidence="2" type="ORF">CK203_097137</name>
</gene>
<dbReference type="Pfam" id="PF04398">
    <property type="entry name" value="DUF538"/>
    <property type="match status" value="1"/>
</dbReference>
<evidence type="ECO:0000313" key="2">
    <source>
        <dbReference type="EMBL" id="RVW22151.1"/>
    </source>
</evidence>
<protein>
    <recommendedName>
        <fullName evidence="4">DUF538 domain-containing protein</fullName>
    </recommendedName>
</protein>
<dbReference type="Gene3D" id="2.30.240.10">
    <property type="entry name" value="At5g01610-like"/>
    <property type="match status" value="1"/>
</dbReference>
<feature type="signal peptide" evidence="1">
    <location>
        <begin position="1"/>
        <end position="24"/>
    </location>
</feature>
<dbReference type="OrthoDB" id="755906at2759"/>
<comment type="caution">
    <text evidence="2">The sequence shown here is derived from an EMBL/GenBank/DDBJ whole genome shotgun (WGS) entry which is preliminary data.</text>
</comment>
<dbReference type="Proteomes" id="UP000288805">
    <property type="component" value="Unassembled WGS sequence"/>
</dbReference>
<dbReference type="AlphaFoldDB" id="A0A438CG06"/>
<dbReference type="PANTHER" id="PTHR31676">
    <property type="entry name" value="T31J12.3 PROTEIN-RELATED"/>
    <property type="match status" value="1"/>
</dbReference>
<keyword evidence="1" id="KW-0732">Signal</keyword>
<dbReference type="PANTHER" id="PTHR31676:SF71">
    <property type="entry name" value="EXPRESSED PROTEIN"/>
    <property type="match status" value="1"/>
</dbReference>
<dbReference type="InterPro" id="IPR036758">
    <property type="entry name" value="At5g01610-like"/>
</dbReference>
<dbReference type="EMBL" id="QGNW01002247">
    <property type="protein sequence ID" value="RVW22151.1"/>
    <property type="molecule type" value="Genomic_DNA"/>
</dbReference>
<dbReference type="SUPFAM" id="SSF141562">
    <property type="entry name" value="At5g01610-like"/>
    <property type="match status" value="1"/>
</dbReference>
<reference evidence="2 3" key="1">
    <citation type="journal article" date="2018" name="PLoS Genet.">
        <title>Population sequencing reveals clonal diversity and ancestral inbreeding in the grapevine cultivar Chardonnay.</title>
        <authorList>
            <person name="Roach M.J."/>
            <person name="Johnson D.L."/>
            <person name="Bohlmann J."/>
            <person name="van Vuuren H.J."/>
            <person name="Jones S.J."/>
            <person name="Pretorius I.S."/>
            <person name="Schmidt S.A."/>
            <person name="Borneman A.R."/>
        </authorList>
    </citation>
    <scope>NUCLEOTIDE SEQUENCE [LARGE SCALE GENOMIC DNA]</scope>
    <source>
        <strain evidence="3">cv. Chardonnay</strain>
        <tissue evidence="2">Leaf</tissue>
    </source>
</reference>
<evidence type="ECO:0000256" key="1">
    <source>
        <dbReference type="SAM" id="SignalP"/>
    </source>
</evidence>
<name>A0A438CG06_VITVI</name>